<protein>
    <submittedName>
        <fullName evidence="1">Uncharacterized protein</fullName>
    </submittedName>
</protein>
<accession>A0A0K2U117</accession>
<evidence type="ECO:0000313" key="1">
    <source>
        <dbReference type="EMBL" id="CDW31923.1"/>
    </source>
</evidence>
<dbReference type="EMBL" id="HACA01014562">
    <property type="protein sequence ID" value="CDW31923.1"/>
    <property type="molecule type" value="Transcribed_RNA"/>
</dbReference>
<proteinExistence type="predicted"/>
<name>A0A0K2U117_LEPSM</name>
<reference evidence="1" key="1">
    <citation type="submission" date="2014-05" db="EMBL/GenBank/DDBJ databases">
        <authorList>
            <person name="Chronopoulou M."/>
        </authorList>
    </citation>
    <scope>NUCLEOTIDE SEQUENCE</scope>
    <source>
        <tissue evidence="1">Whole organism</tissue>
    </source>
</reference>
<organism evidence="1">
    <name type="scientific">Lepeophtheirus salmonis</name>
    <name type="common">Salmon louse</name>
    <name type="synonym">Caligus salmonis</name>
    <dbReference type="NCBI Taxonomy" id="72036"/>
    <lineage>
        <taxon>Eukaryota</taxon>
        <taxon>Metazoa</taxon>
        <taxon>Ecdysozoa</taxon>
        <taxon>Arthropoda</taxon>
        <taxon>Crustacea</taxon>
        <taxon>Multicrustacea</taxon>
        <taxon>Hexanauplia</taxon>
        <taxon>Copepoda</taxon>
        <taxon>Siphonostomatoida</taxon>
        <taxon>Caligidae</taxon>
        <taxon>Lepeophtheirus</taxon>
    </lineage>
</organism>
<sequence length="36" mass="3826">MSSVEELGDKLANDTLPSDFLLITKPSVALVKLSHG</sequence>
<dbReference type="AlphaFoldDB" id="A0A0K2U117"/>